<name>A0A645HVH8_9ZZZZ</name>
<organism evidence="1">
    <name type="scientific">bioreactor metagenome</name>
    <dbReference type="NCBI Taxonomy" id="1076179"/>
    <lineage>
        <taxon>unclassified sequences</taxon>
        <taxon>metagenomes</taxon>
        <taxon>ecological metagenomes</taxon>
    </lineage>
</organism>
<proteinExistence type="predicted"/>
<reference evidence="1" key="1">
    <citation type="submission" date="2019-08" db="EMBL/GenBank/DDBJ databases">
        <authorList>
            <person name="Kucharzyk K."/>
            <person name="Murdoch R.W."/>
            <person name="Higgins S."/>
            <person name="Loffler F."/>
        </authorList>
    </citation>
    <scope>NUCLEOTIDE SEQUENCE</scope>
</reference>
<protein>
    <submittedName>
        <fullName evidence="1">Uncharacterized protein</fullName>
    </submittedName>
</protein>
<sequence length="72" mass="7706">MRPRELVVGVEGTLKHVAGNDIFNLRANKSGAFAGLNVLEIDNDPNAAVDLDGYAFTELTCTDHGNFTSGVR</sequence>
<gene>
    <name evidence="1" type="ORF">SDC9_190624</name>
</gene>
<accession>A0A645HVH8</accession>
<evidence type="ECO:0000313" key="1">
    <source>
        <dbReference type="EMBL" id="MPN43065.1"/>
    </source>
</evidence>
<dbReference type="AlphaFoldDB" id="A0A645HVH8"/>
<comment type="caution">
    <text evidence="1">The sequence shown here is derived from an EMBL/GenBank/DDBJ whole genome shotgun (WGS) entry which is preliminary data.</text>
</comment>
<dbReference type="EMBL" id="VSSQ01101227">
    <property type="protein sequence ID" value="MPN43065.1"/>
    <property type="molecule type" value="Genomic_DNA"/>
</dbReference>